<gene>
    <name evidence="1" type="primary">ORF 3a</name>
</gene>
<evidence type="ECO:0000313" key="2">
    <source>
        <dbReference type="Proteomes" id="UP000101546"/>
    </source>
</evidence>
<accession>U5LML5</accession>
<dbReference type="EMBL" id="KC545383">
    <property type="protein sequence ID" value="AGX27800.1"/>
    <property type="molecule type" value="Genomic_RNA"/>
</dbReference>
<protein>
    <submittedName>
        <fullName evidence="1">ORF 3a</fullName>
    </submittedName>
</protein>
<dbReference type="Proteomes" id="UP000101546">
    <property type="component" value="Segment"/>
</dbReference>
<keyword evidence="2" id="KW-1185">Reference proteome</keyword>
<organism evidence="1 2">
    <name type="scientific">Betacoronavirus Erinaceus/VMC/DEU/2012</name>
    <dbReference type="NCBI Taxonomy" id="1385427"/>
    <lineage>
        <taxon>Viruses</taxon>
        <taxon>Riboviria</taxon>
        <taxon>Orthornavirae</taxon>
        <taxon>Pisuviricota</taxon>
        <taxon>Pisoniviricetes</taxon>
        <taxon>Nidovirales</taxon>
        <taxon>Cornidovirineae</taxon>
        <taxon>Coronaviridae</taxon>
        <taxon>Orthocoronavirinae</taxon>
        <taxon>Betacoronavirus</taxon>
        <taxon>Merbecovirus</taxon>
        <taxon>Betacoronavirus erinacei</taxon>
        <taxon>Hedgehog coronavirus 1</taxon>
    </lineage>
</organism>
<sequence>MQSKRGILTLIVCNILAMSLAKHFIPEHCANYEGAMFHACVQNAISTAAGTYTNTKLSYPVFDNDGVTYYDATQDRDATPSYEHSEFYELDESSFSAKPVLAELQ</sequence>
<proteinExistence type="predicted"/>
<reference evidence="1 2" key="1">
    <citation type="journal article" date="2014" name="J. Virol.">
        <title>Characterization of a novel betacoronavirus related to middle East respiratory syndrome coronavirus in European hedgehogs.</title>
        <authorList>
            <person name="Corman V.M."/>
            <person name="Kallies R."/>
            <person name="Philipps H."/>
            <person name="Gopner G."/>
            <person name="Muller M.A."/>
            <person name="Eckerle I."/>
            <person name="Brunink S."/>
            <person name="Drosten C."/>
            <person name="Drexler J.F."/>
        </authorList>
    </citation>
    <scope>NUCLEOTIDE SEQUENCE [LARGE SCALE GENOMIC DNA]</scope>
    <source>
        <strain evidence="1">ErinaceusCoV/2012-174/GER/2012</strain>
    </source>
</reference>
<evidence type="ECO:0000313" key="1">
    <source>
        <dbReference type="EMBL" id="AGX27800.1"/>
    </source>
</evidence>
<name>U5LML5_9BETC</name>